<dbReference type="EMBL" id="PCDP01000028">
    <property type="protein sequence ID" value="PZM15012.1"/>
    <property type="molecule type" value="Genomic_DNA"/>
</dbReference>
<name>A0A2W4CQW9_9HYPH</name>
<sequence length="65" mass="7510">MQKVKYHRFDVKREIDGSWTVFDVFTGMSVMFAGRAMRGLEGEISRQLVNMLNDRDVLRRASLGS</sequence>
<gene>
    <name evidence="1" type="ORF">CPY51_08150</name>
</gene>
<reference evidence="1 2" key="1">
    <citation type="journal article" date="2018" name="Sci. Rep.">
        <title>Rhizobium tumorigenes sp. nov., a novel plant tumorigenic bacterium isolated from cane gall tumors on thornless blackberry.</title>
        <authorList>
            <person name="Kuzmanovi N."/>
            <person name="Smalla K."/>
            <person name="Gronow S."/>
            <person name="PuBawska J."/>
        </authorList>
    </citation>
    <scope>NUCLEOTIDE SEQUENCE [LARGE SCALE GENOMIC DNA]</scope>
    <source>
        <strain evidence="1 2">CCBAU 85046</strain>
    </source>
</reference>
<proteinExistence type="predicted"/>
<evidence type="ECO:0000313" key="2">
    <source>
        <dbReference type="Proteomes" id="UP000248925"/>
    </source>
</evidence>
<protein>
    <submittedName>
        <fullName evidence="1">Uncharacterized protein</fullName>
    </submittedName>
</protein>
<accession>A0A2W4CQW9</accession>
<organism evidence="1 2">
    <name type="scientific">Rhizobium tubonense</name>
    <dbReference type="NCBI Taxonomy" id="484088"/>
    <lineage>
        <taxon>Bacteria</taxon>
        <taxon>Pseudomonadati</taxon>
        <taxon>Pseudomonadota</taxon>
        <taxon>Alphaproteobacteria</taxon>
        <taxon>Hyphomicrobiales</taxon>
        <taxon>Rhizobiaceae</taxon>
        <taxon>Rhizobium/Agrobacterium group</taxon>
        <taxon>Rhizobium</taxon>
    </lineage>
</organism>
<evidence type="ECO:0000313" key="1">
    <source>
        <dbReference type="EMBL" id="PZM15012.1"/>
    </source>
</evidence>
<dbReference type="AlphaFoldDB" id="A0A2W4CQW9"/>
<dbReference type="RefSeq" id="WP_111159778.1">
    <property type="nucleotide sequence ID" value="NZ_PCDP01000028.1"/>
</dbReference>
<dbReference type="OrthoDB" id="7211025at2"/>
<comment type="caution">
    <text evidence="1">The sequence shown here is derived from an EMBL/GenBank/DDBJ whole genome shotgun (WGS) entry which is preliminary data.</text>
</comment>
<dbReference type="Proteomes" id="UP000248925">
    <property type="component" value="Unassembled WGS sequence"/>
</dbReference>
<keyword evidence="2" id="KW-1185">Reference proteome</keyword>